<proteinExistence type="predicted"/>
<gene>
    <name evidence="1" type="ORF">AOG54_08010</name>
</gene>
<dbReference type="GeneID" id="84221018"/>
<name>A0A0Q0RZS7_9ARCH</name>
<accession>A0A0Q0RZS7</accession>
<dbReference type="Proteomes" id="UP000050320">
    <property type="component" value="Unassembled WGS sequence"/>
</dbReference>
<comment type="caution">
    <text evidence="1">The sequence shown here is derived from an EMBL/GenBank/DDBJ whole genome shotgun (WGS) entry which is preliminary data.</text>
</comment>
<protein>
    <submittedName>
        <fullName evidence="1">Uncharacterized protein</fullName>
    </submittedName>
</protein>
<dbReference type="AlphaFoldDB" id="A0A0Q0RZS7"/>
<sequence>MRDNILTFPKIINLSVKTRLDDDVKLSEVRIIPLGNGYNIEIVYKKNITEPLNRKNNVIGIDIGVDNTVAISNNVGEKPNSC</sequence>
<keyword evidence="2" id="KW-1185">Reference proteome</keyword>
<dbReference type="RefSeq" id="WP_048101194.1">
    <property type="nucleotide sequence ID" value="NZ_JBBYJF010000007.1"/>
</dbReference>
<dbReference type="EMBL" id="LKBG01000049">
    <property type="protein sequence ID" value="KQB36112.1"/>
    <property type="molecule type" value="Genomic_DNA"/>
</dbReference>
<reference evidence="1 2" key="1">
    <citation type="submission" date="2015-09" db="EMBL/GenBank/DDBJ databases">
        <title>Heavy metals and arsenic resistance mechanisms in polyextremophilic archaea of the family Ferroplasmaceae.</title>
        <authorList>
            <person name="Bulaev A.G."/>
            <person name="Kanygina A.V."/>
        </authorList>
    </citation>
    <scope>NUCLEOTIDE SEQUENCE [LARGE SCALE GENOMIC DNA]</scope>
    <source>
        <strain evidence="1 2">VT</strain>
    </source>
</reference>
<dbReference type="OrthoDB" id="57874at2157"/>
<organism evidence="1 2">
    <name type="scientific">Acidiplasma aeolicum</name>
    <dbReference type="NCBI Taxonomy" id="507754"/>
    <lineage>
        <taxon>Archaea</taxon>
        <taxon>Methanobacteriati</taxon>
        <taxon>Thermoplasmatota</taxon>
        <taxon>Thermoplasmata</taxon>
        <taxon>Thermoplasmatales</taxon>
        <taxon>Ferroplasmaceae</taxon>
        <taxon>Acidiplasma</taxon>
    </lineage>
</organism>
<evidence type="ECO:0000313" key="2">
    <source>
        <dbReference type="Proteomes" id="UP000050320"/>
    </source>
</evidence>
<evidence type="ECO:0000313" key="1">
    <source>
        <dbReference type="EMBL" id="KQB36112.1"/>
    </source>
</evidence>